<dbReference type="InterPro" id="IPR024787">
    <property type="entry name" value="EcsC"/>
</dbReference>
<name>A0A9D1GYZ5_9ACTN</name>
<gene>
    <name evidence="1" type="ORF">IAA98_10770</name>
</gene>
<proteinExistence type="predicted"/>
<dbReference type="Proteomes" id="UP000886842">
    <property type="component" value="Unassembled WGS sequence"/>
</dbReference>
<dbReference type="Pfam" id="PF12787">
    <property type="entry name" value="EcsC"/>
    <property type="match status" value="1"/>
</dbReference>
<dbReference type="EMBL" id="DVLP01000319">
    <property type="protein sequence ID" value="HIT76059.1"/>
    <property type="molecule type" value="Genomic_DNA"/>
</dbReference>
<protein>
    <submittedName>
        <fullName evidence="1">EcsC family protein</fullName>
    </submittedName>
</protein>
<evidence type="ECO:0000313" key="2">
    <source>
        <dbReference type="Proteomes" id="UP000886842"/>
    </source>
</evidence>
<comment type="caution">
    <text evidence="1">The sequence shown here is derived from an EMBL/GenBank/DDBJ whole genome shotgun (WGS) entry which is preliminary data.</text>
</comment>
<reference evidence="1" key="2">
    <citation type="journal article" date="2021" name="PeerJ">
        <title>Extensive microbial diversity within the chicken gut microbiome revealed by metagenomics and culture.</title>
        <authorList>
            <person name="Gilroy R."/>
            <person name="Ravi A."/>
            <person name="Getino M."/>
            <person name="Pursley I."/>
            <person name="Horton D.L."/>
            <person name="Alikhan N.F."/>
            <person name="Baker D."/>
            <person name="Gharbi K."/>
            <person name="Hall N."/>
            <person name="Watson M."/>
            <person name="Adriaenssens E.M."/>
            <person name="Foster-Nyarko E."/>
            <person name="Jarju S."/>
            <person name="Secka A."/>
            <person name="Antonio M."/>
            <person name="Oren A."/>
            <person name="Chaudhuri R.R."/>
            <person name="La Ragione R."/>
            <person name="Hildebrand F."/>
            <person name="Pallen M.J."/>
        </authorList>
    </citation>
    <scope>NUCLEOTIDE SEQUENCE</scope>
    <source>
        <strain evidence="1">ChiGjej1B1-24693</strain>
    </source>
</reference>
<accession>A0A9D1GYZ5</accession>
<evidence type="ECO:0000313" key="1">
    <source>
        <dbReference type="EMBL" id="HIT76059.1"/>
    </source>
</evidence>
<reference evidence="1" key="1">
    <citation type="submission" date="2020-10" db="EMBL/GenBank/DDBJ databases">
        <authorList>
            <person name="Gilroy R."/>
        </authorList>
    </citation>
    <scope>NUCLEOTIDE SEQUENCE</scope>
    <source>
        <strain evidence="1">ChiGjej1B1-24693</strain>
    </source>
</reference>
<dbReference type="AlphaFoldDB" id="A0A9D1GYZ5"/>
<organism evidence="1 2">
    <name type="scientific">Candidatus Avipropionibacterium avicola</name>
    <dbReference type="NCBI Taxonomy" id="2840701"/>
    <lineage>
        <taxon>Bacteria</taxon>
        <taxon>Bacillati</taxon>
        <taxon>Actinomycetota</taxon>
        <taxon>Actinomycetes</taxon>
        <taxon>Propionibacteriales</taxon>
        <taxon>Propionibacteriaceae</taxon>
        <taxon>Propionibacteriaceae incertae sedis</taxon>
        <taxon>Candidatus Avipropionibacterium</taxon>
    </lineage>
</organism>
<sequence length="214" mass="22403">METVNRATPIAGGVLRRMLEIAIDGISGLPGAKHSASHHLQRTGDVDEAIDSLVATHIAMAGAQGFVTNLGGLLAMPVTLPANVTGILTIQTRMIAAIAHLRGYDLNDNRVRTAIVACLLGGEEVARRIHNGTLPTSPMAMATAPVFDPALDAAVAKEVLRDVVARVGGKGLSITLTKRIPIIGGGVGAAWDGWATRQLGVYARGELVTRRRRA</sequence>